<keyword evidence="2" id="KW-1185">Reference proteome</keyword>
<organism evidence="1 2">
    <name type="scientific">Henosepilachna vigintioctopunctata</name>
    <dbReference type="NCBI Taxonomy" id="420089"/>
    <lineage>
        <taxon>Eukaryota</taxon>
        <taxon>Metazoa</taxon>
        <taxon>Ecdysozoa</taxon>
        <taxon>Arthropoda</taxon>
        <taxon>Hexapoda</taxon>
        <taxon>Insecta</taxon>
        <taxon>Pterygota</taxon>
        <taxon>Neoptera</taxon>
        <taxon>Endopterygota</taxon>
        <taxon>Coleoptera</taxon>
        <taxon>Polyphaga</taxon>
        <taxon>Cucujiformia</taxon>
        <taxon>Coccinelloidea</taxon>
        <taxon>Coccinellidae</taxon>
        <taxon>Epilachninae</taxon>
        <taxon>Epilachnini</taxon>
        <taxon>Henosepilachna</taxon>
    </lineage>
</organism>
<protein>
    <submittedName>
        <fullName evidence="1">Uncharacterized protein</fullName>
    </submittedName>
</protein>
<reference evidence="1 2" key="1">
    <citation type="submission" date="2023-03" db="EMBL/GenBank/DDBJ databases">
        <title>Genome insight into feeding habits of ladybird beetles.</title>
        <authorList>
            <person name="Li H.-S."/>
            <person name="Huang Y.-H."/>
            <person name="Pang H."/>
        </authorList>
    </citation>
    <scope>NUCLEOTIDE SEQUENCE [LARGE SCALE GENOMIC DNA]</scope>
    <source>
        <strain evidence="1">SYSU_2023b</strain>
        <tissue evidence="1">Whole body</tissue>
    </source>
</reference>
<comment type="caution">
    <text evidence="1">The sequence shown here is derived from an EMBL/GenBank/DDBJ whole genome shotgun (WGS) entry which is preliminary data.</text>
</comment>
<dbReference type="Proteomes" id="UP001431783">
    <property type="component" value="Unassembled WGS sequence"/>
</dbReference>
<proteinExistence type="predicted"/>
<name>A0AAW1VFS5_9CUCU</name>
<accession>A0AAW1VFS5</accession>
<evidence type="ECO:0000313" key="2">
    <source>
        <dbReference type="Proteomes" id="UP001431783"/>
    </source>
</evidence>
<gene>
    <name evidence="1" type="ORF">WA026_018363</name>
</gene>
<dbReference type="EMBL" id="JARQZJ010000132">
    <property type="protein sequence ID" value="KAK9892161.1"/>
    <property type="molecule type" value="Genomic_DNA"/>
</dbReference>
<evidence type="ECO:0000313" key="1">
    <source>
        <dbReference type="EMBL" id="KAK9892161.1"/>
    </source>
</evidence>
<sequence length="111" mass="12811">MYEHQGCEFKGKGATLVDQQTVCEYVSALCIIKPCPWKGRQRELSDLFQTDQSEFMKIYGPNDKEICITFGKGGTVYAHMIKAFGKFWRFSDEMSRNVSLYCNEFGTVRCH</sequence>
<dbReference type="AlphaFoldDB" id="A0AAW1VFS5"/>